<dbReference type="InterPro" id="IPR002358">
    <property type="entry name" value="Ribosomal_uL6_CS"/>
</dbReference>
<keyword evidence="4 6" id="KW-0689">Ribosomal protein</keyword>
<accession>A0A9D2KJL5</accession>
<dbReference type="Pfam" id="PF00347">
    <property type="entry name" value="Ribosomal_L6"/>
    <property type="match status" value="2"/>
</dbReference>
<reference evidence="10" key="2">
    <citation type="submission" date="2021-04" db="EMBL/GenBank/DDBJ databases">
        <authorList>
            <person name="Gilroy R."/>
        </authorList>
    </citation>
    <scope>NUCLEOTIDE SEQUENCE</scope>
    <source>
        <strain evidence="10">CHK186-16707</strain>
    </source>
</reference>
<dbReference type="Gene3D" id="3.90.930.12">
    <property type="entry name" value="Ribosomal protein L6, alpha-beta domain"/>
    <property type="match status" value="2"/>
</dbReference>
<dbReference type="PIRSF" id="PIRSF002162">
    <property type="entry name" value="Ribosomal_L6"/>
    <property type="match status" value="1"/>
</dbReference>
<comment type="similarity">
    <text evidence="1 6 7">Belongs to the universal ribosomal protein uL6 family.</text>
</comment>
<feature type="domain" description="Large ribosomal subunit protein uL6 alpha-beta" evidence="9">
    <location>
        <begin position="90"/>
        <end position="163"/>
    </location>
</feature>
<organism evidence="10 11">
    <name type="scientific">Candidatus Mailhella merdigallinarum</name>
    <dbReference type="NCBI Taxonomy" id="2838658"/>
    <lineage>
        <taxon>Bacteria</taxon>
        <taxon>Pseudomonadati</taxon>
        <taxon>Thermodesulfobacteriota</taxon>
        <taxon>Desulfovibrionia</taxon>
        <taxon>Desulfovibrionales</taxon>
        <taxon>Desulfovibrionaceae</taxon>
        <taxon>Mailhella</taxon>
    </lineage>
</organism>
<dbReference type="GO" id="GO:0003735">
    <property type="term" value="F:structural constituent of ribosome"/>
    <property type="evidence" value="ECO:0007669"/>
    <property type="project" value="UniProtKB-UniRule"/>
</dbReference>
<name>A0A9D2KJL5_9BACT</name>
<dbReference type="AlphaFoldDB" id="A0A9D2KJL5"/>
<dbReference type="FunFam" id="3.90.930.12:FF:000001">
    <property type="entry name" value="50S ribosomal protein L6"/>
    <property type="match status" value="1"/>
</dbReference>
<keyword evidence="3 6" id="KW-0694">RNA-binding</keyword>
<evidence type="ECO:0000256" key="5">
    <source>
        <dbReference type="ARBA" id="ARBA00023274"/>
    </source>
</evidence>
<dbReference type="HAMAP" id="MF_01365_B">
    <property type="entry name" value="Ribosomal_uL6_B"/>
    <property type="match status" value="1"/>
</dbReference>
<protein>
    <recommendedName>
        <fullName evidence="6">Large ribosomal subunit protein uL6</fullName>
    </recommendedName>
</protein>
<comment type="caution">
    <text evidence="10">The sequence shown here is derived from an EMBL/GenBank/DDBJ whole genome shotgun (WGS) entry which is preliminary data.</text>
</comment>
<gene>
    <name evidence="6 10" type="primary">rplF</name>
    <name evidence="10" type="ORF">H9962_02210</name>
</gene>
<dbReference type="PANTHER" id="PTHR11655">
    <property type="entry name" value="60S/50S RIBOSOMAL PROTEIN L6/L9"/>
    <property type="match status" value="1"/>
</dbReference>
<dbReference type="SUPFAM" id="SSF56053">
    <property type="entry name" value="Ribosomal protein L6"/>
    <property type="match status" value="2"/>
</dbReference>
<evidence type="ECO:0000256" key="4">
    <source>
        <dbReference type="ARBA" id="ARBA00022980"/>
    </source>
</evidence>
<keyword evidence="2 6" id="KW-0699">rRNA-binding</keyword>
<feature type="domain" description="Large ribosomal subunit protein uL6 alpha-beta" evidence="9">
    <location>
        <begin position="12"/>
        <end position="82"/>
    </location>
</feature>
<dbReference type="Proteomes" id="UP000824225">
    <property type="component" value="Unassembled WGS sequence"/>
</dbReference>
<dbReference type="InterPro" id="IPR000702">
    <property type="entry name" value="Ribosomal_uL6-like"/>
</dbReference>
<comment type="subunit">
    <text evidence="6">Part of the 50S ribosomal subunit.</text>
</comment>
<comment type="function">
    <text evidence="6 8">This protein binds to the 23S rRNA, and is important in its secondary structure. It is located near the subunit interface in the base of the L7/L12 stalk, and near the tRNA binding site of the peptidyltransferase center.</text>
</comment>
<dbReference type="PRINTS" id="PR00059">
    <property type="entry name" value="RIBOSOMALL6"/>
</dbReference>
<evidence type="ECO:0000256" key="2">
    <source>
        <dbReference type="ARBA" id="ARBA00022730"/>
    </source>
</evidence>
<evidence type="ECO:0000256" key="7">
    <source>
        <dbReference type="RuleBase" id="RU003869"/>
    </source>
</evidence>
<dbReference type="PANTHER" id="PTHR11655:SF14">
    <property type="entry name" value="LARGE RIBOSOMAL SUBUNIT PROTEIN UL6M"/>
    <property type="match status" value="1"/>
</dbReference>
<reference evidence="10" key="1">
    <citation type="journal article" date="2021" name="PeerJ">
        <title>Extensive microbial diversity within the chicken gut microbiome revealed by metagenomics and culture.</title>
        <authorList>
            <person name="Gilroy R."/>
            <person name="Ravi A."/>
            <person name="Getino M."/>
            <person name="Pursley I."/>
            <person name="Horton D.L."/>
            <person name="Alikhan N.F."/>
            <person name="Baker D."/>
            <person name="Gharbi K."/>
            <person name="Hall N."/>
            <person name="Watson M."/>
            <person name="Adriaenssens E.M."/>
            <person name="Foster-Nyarko E."/>
            <person name="Jarju S."/>
            <person name="Secka A."/>
            <person name="Antonio M."/>
            <person name="Oren A."/>
            <person name="Chaudhuri R.R."/>
            <person name="La Ragione R."/>
            <person name="Hildebrand F."/>
            <person name="Pallen M.J."/>
        </authorList>
    </citation>
    <scope>NUCLEOTIDE SEQUENCE</scope>
    <source>
        <strain evidence="10">CHK186-16707</strain>
    </source>
</reference>
<evidence type="ECO:0000313" key="11">
    <source>
        <dbReference type="Proteomes" id="UP000824225"/>
    </source>
</evidence>
<dbReference type="EMBL" id="DXAN01000003">
    <property type="protein sequence ID" value="HJA07994.1"/>
    <property type="molecule type" value="Genomic_DNA"/>
</dbReference>
<dbReference type="GO" id="GO:0002181">
    <property type="term" value="P:cytoplasmic translation"/>
    <property type="evidence" value="ECO:0007669"/>
    <property type="project" value="TreeGrafter"/>
</dbReference>
<dbReference type="InterPro" id="IPR036789">
    <property type="entry name" value="Ribosomal_uL6-like_a/b-dom_sf"/>
</dbReference>
<dbReference type="NCBIfam" id="TIGR03654">
    <property type="entry name" value="L6_bact"/>
    <property type="match status" value="1"/>
</dbReference>
<evidence type="ECO:0000256" key="6">
    <source>
        <dbReference type="HAMAP-Rule" id="MF_01365"/>
    </source>
</evidence>
<keyword evidence="5 6" id="KW-0687">Ribonucleoprotein</keyword>
<dbReference type="FunFam" id="3.90.930.12:FF:000002">
    <property type="entry name" value="50S ribosomal protein L6"/>
    <property type="match status" value="1"/>
</dbReference>
<evidence type="ECO:0000256" key="1">
    <source>
        <dbReference type="ARBA" id="ARBA00009356"/>
    </source>
</evidence>
<dbReference type="InterPro" id="IPR019906">
    <property type="entry name" value="Ribosomal_uL6_bac-type"/>
</dbReference>
<dbReference type="GO" id="GO:0019843">
    <property type="term" value="F:rRNA binding"/>
    <property type="evidence" value="ECO:0007669"/>
    <property type="project" value="UniProtKB-UniRule"/>
</dbReference>
<dbReference type="InterPro" id="IPR020040">
    <property type="entry name" value="Ribosomal_uL6_a/b-dom"/>
</dbReference>
<evidence type="ECO:0000259" key="9">
    <source>
        <dbReference type="Pfam" id="PF00347"/>
    </source>
</evidence>
<dbReference type="PROSITE" id="PS00525">
    <property type="entry name" value="RIBOSOMAL_L6_1"/>
    <property type="match status" value="1"/>
</dbReference>
<proteinExistence type="inferred from homology"/>
<evidence type="ECO:0000256" key="3">
    <source>
        <dbReference type="ARBA" id="ARBA00022884"/>
    </source>
</evidence>
<dbReference type="GO" id="GO:0022625">
    <property type="term" value="C:cytosolic large ribosomal subunit"/>
    <property type="evidence" value="ECO:0007669"/>
    <property type="project" value="UniProtKB-UniRule"/>
</dbReference>
<evidence type="ECO:0000256" key="8">
    <source>
        <dbReference type="RuleBase" id="RU003870"/>
    </source>
</evidence>
<evidence type="ECO:0000313" key="10">
    <source>
        <dbReference type="EMBL" id="HJA07994.1"/>
    </source>
</evidence>
<sequence length="180" mass="19598">MSRIGKMPVALPKGVEVKLGDQMVEVKGPKGTLHTPVCGLLQYELADGHVTLTRREDTRESRAQHGLRRTLLANCVEGVSKGFAKTMEVIGVGYKVAVKGNVIELSVGFSHPVLVELPKGLEAKVEGQKLTISGIDKEMVGEMAARIRRIRKPEPYKGKGIKYENEVIRRKAGKSGAKGK</sequence>